<evidence type="ECO:0000256" key="7">
    <source>
        <dbReference type="SAM" id="Phobius"/>
    </source>
</evidence>
<dbReference type="eggNOG" id="COG1714">
    <property type="taxonomic scope" value="Bacteria"/>
</dbReference>
<feature type="compositionally biased region" description="Basic and acidic residues" evidence="6">
    <location>
        <begin position="23"/>
        <end position="38"/>
    </location>
</feature>
<keyword evidence="4 7" id="KW-1133">Transmembrane helix</keyword>
<dbReference type="InterPro" id="IPR010432">
    <property type="entry name" value="RDD"/>
</dbReference>
<dbReference type="Proteomes" id="UP000033393">
    <property type="component" value="Unassembled WGS sequence"/>
</dbReference>
<evidence type="ECO:0000256" key="2">
    <source>
        <dbReference type="ARBA" id="ARBA00022475"/>
    </source>
</evidence>
<dbReference type="STRING" id="68170.GCA_000974445_02538"/>
<feature type="transmembrane region" description="Helical" evidence="7">
    <location>
        <begin position="81"/>
        <end position="105"/>
    </location>
</feature>
<name>A0A0F0GNI7_LENAE</name>
<dbReference type="OrthoDB" id="5187110at2"/>
<evidence type="ECO:0000256" key="4">
    <source>
        <dbReference type="ARBA" id="ARBA00022989"/>
    </source>
</evidence>
<feature type="compositionally biased region" description="Polar residues" evidence="6">
    <location>
        <begin position="1"/>
        <end position="13"/>
    </location>
</feature>
<keyword evidence="2" id="KW-1003">Cell membrane</keyword>
<reference evidence="9 10" key="1">
    <citation type="submission" date="2015-02" db="EMBL/GenBank/DDBJ databases">
        <authorList>
            <person name="Ju K.-S."/>
            <person name="Doroghazi J.R."/>
            <person name="Metcalf W."/>
        </authorList>
    </citation>
    <scope>NUCLEOTIDE SEQUENCE [LARGE SCALE GENOMIC DNA]</scope>
    <source>
        <strain evidence="9 10">NRRL B-16140</strain>
    </source>
</reference>
<evidence type="ECO:0000256" key="5">
    <source>
        <dbReference type="ARBA" id="ARBA00023136"/>
    </source>
</evidence>
<evidence type="ECO:0000259" key="8">
    <source>
        <dbReference type="Pfam" id="PF06271"/>
    </source>
</evidence>
<dbReference type="InterPro" id="IPR051791">
    <property type="entry name" value="Pra-immunoreactive"/>
</dbReference>
<dbReference type="PATRIC" id="fig|68170.10.peg.9122"/>
<proteinExistence type="predicted"/>
<dbReference type="Pfam" id="PF06271">
    <property type="entry name" value="RDD"/>
    <property type="match status" value="1"/>
</dbReference>
<feature type="domain" description="RDD" evidence="8">
    <location>
        <begin position="80"/>
        <end position="150"/>
    </location>
</feature>
<dbReference type="EMBL" id="JYJG01000316">
    <property type="protein sequence ID" value="KJK42978.1"/>
    <property type="molecule type" value="Genomic_DNA"/>
</dbReference>
<dbReference type="RefSeq" id="WP_045316021.1">
    <property type="nucleotide sequence ID" value="NZ_JYJG01000316.1"/>
</dbReference>
<feature type="transmembrane region" description="Helical" evidence="7">
    <location>
        <begin position="117"/>
        <end position="137"/>
    </location>
</feature>
<feature type="transmembrane region" description="Helical" evidence="7">
    <location>
        <begin position="52"/>
        <end position="69"/>
    </location>
</feature>
<keyword evidence="3 7" id="KW-0812">Transmembrane</keyword>
<protein>
    <submittedName>
        <fullName evidence="9">Membrane protein</fullName>
    </submittedName>
</protein>
<keyword evidence="5 7" id="KW-0472">Membrane</keyword>
<gene>
    <name evidence="9" type="ORF">UK23_34955</name>
</gene>
<dbReference type="InterPro" id="IPR016795">
    <property type="entry name" value="UCP021697"/>
</dbReference>
<comment type="caution">
    <text evidence="9">The sequence shown here is derived from an EMBL/GenBank/DDBJ whole genome shotgun (WGS) entry which is preliminary data.</text>
</comment>
<dbReference type="PIRSF" id="PIRSF021697">
    <property type="entry name" value="UCP021697"/>
    <property type="match status" value="1"/>
</dbReference>
<keyword evidence="10" id="KW-1185">Reference proteome</keyword>
<dbReference type="PANTHER" id="PTHR36115:SF6">
    <property type="entry name" value="PROLINE-RICH ANTIGEN HOMOLOG"/>
    <property type="match status" value="1"/>
</dbReference>
<accession>A0A0F0GNI7</accession>
<comment type="subcellular location">
    <subcellularLocation>
        <location evidence="1">Cell membrane</location>
        <topology evidence="1">Multi-pass membrane protein</topology>
    </subcellularLocation>
</comment>
<sequence length="157" mass="17211">MSRWTGSWLSGPNSVLEPGDESNDGKQQRWRGERHGFPEKGPGSIASIGRRTLAIFVDFLLSAGVAAVFTRPDLPKNWSLLAWFVITVVAVAFFGFTPGHALLGLRVARIDGKTFVHLPRALLRTILIFPLIPALVWDADGRCLHDKAAGTVVIKVR</sequence>
<feature type="region of interest" description="Disordered" evidence="6">
    <location>
        <begin position="1"/>
        <end position="43"/>
    </location>
</feature>
<dbReference type="AlphaFoldDB" id="A0A0F0GNI7"/>
<evidence type="ECO:0000256" key="3">
    <source>
        <dbReference type="ARBA" id="ARBA00022692"/>
    </source>
</evidence>
<dbReference type="PANTHER" id="PTHR36115">
    <property type="entry name" value="PROLINE-RICH ANTIGEN HOMOLOG-RELATED"/>
    <property type="match status" value="1"/>
</dbReference>
<organism evidence="9 10">
    <name type="scientific">Lentzea aerocolonigenes</name>
    <name type="common">Lechevalieria aerocolonigenes</name>
    <name type="synonym">Saccharothrix aerocolonigenes</name>
    <dbReference type="NCBI Taxonomy" id="68170"/>
    <lineage>
        <taxon>Bacteria</taxon>
        <taxon>Bacillati</taxon>
        <taxon>Actinomycetota</taxon>
        <taxon>Actinomycetes</taxon>
        <taxon>Pseudonocardiales</taxon>
        <taxon>Pseudonocardiaceae</taxon>
        <taxon>Lentzea</taxon>
    </lineage>
</organism>
<evidence type="ECO:0000313" key="10">
    <source>
        <dbReference type="Proteomes" id="UP000033393"/>
    </source>
</evidence>
<evidence type="ECO:0000313" key="9">
    <source>
        <dbReference type="EMBL" id="KJK42978.1"/>
    </source>
</evidence>
<evidence type="ECO:0000256" key="1">
    <source>
        <dbReference type="ARBA" id="ARBA00004651"/>
    </source>
</evidence>
<evidence type="ECO:0000256" key="6">
    <source>
        <dbReference type="SAM" id="MobiDB-lite"/>
    </source>
</evidence>